<keyword evidence="2" id="KW-1133">Transmembrane helix</keyword>
<accession>A0A3B4DC19</accession>
<reference evidence="3" key="2">
    <citation type="submission" date="2025-08" db="UniProtKB">
        <authorList>
            <consortium name="Ensembl"/>
        </authorList>
    </citation>
    <scope>IDENTIFICATION</scope>
</reference>
<keyword evidence="2" id="KW-0812">Transmembrane</keyword>
<proteinExistence type="predicted"/>
<organism evidence="3 4">
    <name type="scientific">Pygocentrus nattereri</name>
    <name type="common">Red-bellied piranha</name>
    <dbReference type="NCBI Taxonomy" id="42514"/>
    <lineage>
        <taxon>Eukaryota</taxon>
        <taxon>Metazoa</taxon>
        <taxon>Chordata</taxon>
        <taxon>Craniata</taxon>
        <taxon>Vertebrata</taxon>
        <taxon>Euteleostomi</taxon>
        <taxon>Actinopterygii</taxon>
        <taxon>Neopterygii</taxon>
        <taxon>Teleostei</taxon>
        <taxon>Ostariophysi</taxon>
        <taxon>Characiformes</taxon>
        <taxon>Characoidei</taxon>
        <taxon>Pygocentrus</taxon>
    </lineage>
</organism>
<reference evidence="3 4" key="1">
    <citation type="submission" date="2020-10" db="EMBL/GenBank/DDBJ databases">
        <title>Pygocentrus nattereri (red-bellied piranha) genome, fPygNat1, primary haplotype.</title>
        <authorList>
            <person name="Myers G."/>
            <person name="Meyer A."/>
            <person name="Karagic N."/>
            <person name="Pippel M."/>
            <person name="Winkler S."/>
            <person name="Tracey A."/>
            <person name="Wood J."/>
            <person name="Formenti G."/>
            <person name="Howe K."/>
            <person name="Fedrigo O."/>
            <person name="Jarvis E.D."/>
        </authorList>
    </citation>
    <scope>NUCLEOTIDE SEQUENCE [LARGE SCALE GENOMIC DNA]</scope>
</reference>
<keyword evidence="4" id="KW-1185">Reference proteome</keyword>
<evidence type="ECO:0000256" key="2">
    <source>
        <dbReference type="SAM" id="Phobius"/>
    </source>
</evidence>
<dbReference type="Proteomes" id="UP001501920">
    <property type="component" value="Chromosome 1"/>
</dbReference>
<dbReference type="OMA" id="SIQPANC"/>
<feature type="region of interest" description="Disordered" evidence="1">
    <location>
        <begin position="1"/>
        <end position="31"/>
    </location>
</feature>
<sequence>MVEQAHEAGSAISPQAGPSEAENHMPSDIDMSGSSAQLIGRRLAQIGDEMNGRWSEKLPNQWPRHQHWQAHANVLNLRAVNGRIVRSLWWSKIMPMVKAPWVVPQLHTQACQTVMTWIRWVSHFPDWSRTKCFLASAVLLATAAAFIASWKMSES</sequence>
<reference evidence="3" key="3">
    <citation type="submission" date="2025-09" db="UniProtKB">
        <authorList>
            <consortium name="Ensembl"/>
        </authorList>
    </citation>
    <scope>IDENTIFICATION</scope>
</reference>
<feature type="transmembrane region" description="Helical" evidence="2">
    <location>
        <begin position="132"/>
        <end position="150"/>
    </location>
</feature>
<dbReference type="GO" id="GO:0043065">
    <property type="term" value="P:positive regulation of apoptotic process"/>
    <property type="evidence" value="ECO:0007669"/>
    <property type="project" value="Ensembl"/>
</dbReference>
<evidence type="ECO:0000313" key="4">
    <source>
        <dbReference type="Proteomes" id="UP001501920"/>
    </source>
</evidence>
<evidence type="ECO:0000256" key="1">
    <source>
        <dbReference type="SAM" id="MobiDB-lite"/>
    </source>
</evidence>
<dbReference type="CTD" id="638"/>
<evidence type="ECO:0000313" key="3">
    <source>
        <dbReference type="Ensembl" id="ENSPNAP00000020998.2"/>
    </source>
</evidence>
<protein>
    <recommendedName>
        <fullName evidence="5">BCL2 interacting killer</fullName>
    </recommendedName>
</protein>
<dbReference type="AlphaFoldDB" id="A0A3B4DC19"/>
<dbReference type="Ensembl" id="ENSPNAT00000031967.2">
    <property type="protein sequence ID" value="ENSPNAP00000020998.2"/>
    <property type="gene ID" value="ENSPNAG00000006445.2"/>
</dbReference>
<dbReference type="GeneTree" id="ENSGT01030000234980"/>
<evidence type="ECO:0008006" key="5">
    <source>
        <dbReference type="Google" id="ProtNLM"/>
    </source>
</evidence>
<dbReference type="GeneID" id="119263588"/>
<name>A0A3B4DC19_PYGNA</name>
<keyword evidence="2" id="KW-0472">Membrane</keyword>
<dbReference type="RefSeq" id="XP_037395036.1">
    <property type="nucleotide sequence ID" value="XM_037539139.1"/>
</dbReference>